<evidence type="ECO:0000313" key="2">
    <source>
        <dbReference type="EMBL" id="OCF47046.1"/>
    </source>
</evidence>
<feature type="compositionally biased region" description="Basic residues" evidence="1">
    <location>
        <begin position="262"/>
        <end position="271"/>
    </location>
</feature>
<feature type="compositionally biased region" description="Low complexity" evidence="1">
    <location>
        <begin position="25"/>
        <end position="34"/>
    </location>
</feature>
<evidence type="ECO:0000313" key="4">
    <source>
        <dbReference type="Proteomes" id="UP000094020"/>
    </source>
</evidence>
<dbReference type="STRING" id="1296096.A0A1B9HUV1"/>
<accession>A0A1B9HUV1</accession>
<feature type="compositionally biased region" description="Basic and acidic residues" evidence="1">
    <location>
        <begin position="193"/>
        <end position="204"/>
    </location>
</feature>
<gene>
    <name evidence="2" type="ORF">I206_06820</name>
    <name evidence="3" type="ORF">I206_102087</name>
</gene>
<feature type="compositionally biased region" description="Basic and acidic residues" evidence="1">
    <location>
        <begin position="566"/>
        <end position="587"/>
    </location>
</feature>
<feature type="compositionally biased region" description="Low complexity" evidence="1">
    <location>
        <begin position="45"/>
        <end position="73"/>
    </location>
</feature>
<feature type="compositionally biased region" description="Basic and acidic residues" evidence="1">
    <location>
        <begin position="547"/>
        <end position="558"/>
    </location>
</feature>
<sequence length="642" mass="71732">MSSTAMMSPQLNSSATILDPPPSTSRPQRSTRNSVNYSEKAPDYSSASPIISTPAAMSTRSRRSISSSLSAAERSPDKCAATSGRRRLPSPLFNDVNNVAALGLVFGDEISTEEDPVNELPVPAIEEGEDEVENGILDEADDLSPEEEEEMEELEELEKNDSVWLAILNKSKSPEVDSNAQSNTRVTRQRTLSPEKKALEEPAKKSIIRLVFGKKRKAEEDSDQTEREETPIDPVTTSETPAPEENKPDDVTDDLKEDRGRRLPRKKRKWLKKGEVDPDDPVAVARQKERHRLIDEAIDDLNKQEEMLLDNAHPQLLMLWEELERRRGLQLAWLEARQHATAEDLGRLRDHERSVAQSDFRVKREDLATALVAENRHKIARTAAERTALKRLPGSMPSLRNGRGGGGWPVSTAGLLSLGEQRLLPVTRGADPFERREISRKLQPLTSAEAKADLEKLEAVKNKRQHRSSTPPNGQLRHLVHQPHQSRAHSAHQRQGTNAPRDERSQQAMSIPKRQQPSQTPAYASPGLWDPSAYRRPPTSSAAPRPRSPEHLSRHPERPLPGYGHPRHEIPSLAYDIRHKPVNEQHKMSSSSSSFNSLPAKHHLPTPQSLGPPPRINAYDPFGRRNLGSGFGFPTFSNSPRV</sequence>
<feature type="compositionally biased region" description="Acidic residues" evidence="1">
    <location>
        <begin position="126"/>
        <end position="158"/>
    </location>
</feature>
<dbReference type="EMBL" id="KV700117">
    <property type="protein sequence ID" value="OCF47046.1"/>
    <property type="molecule type" value="Genomic_DNA"/>
</dbReference>
<keyword evidence="4" id="KW-1185">Reference proteome</keyword>
<feature type="compositionally biased region" description="Basic and acidic residues" evidence="1">
    <location>
        <begin position="244"/>
        <end position="261"/>
    </location>
</feature>
<feature type="compositionally biased region" description="Polar residues" evidence="1">
    <location>
        <begin position="176"/>
        <end position="192"/>
    </location>
</feature>
<reference evidence="2" key="1">
    <citation type="submission" date="2013-07" db="EMBL/GenBank/DDBJ databases">
        <title>The Genome Sequence of Cryptococcus pinus CBS10737.</title>
        <authorList>
            <consortium name="The Broad Institute Genome Sequencing Platform"/>
            <person name="Cuomo C."/>
            <person name="Litvintseva A."/>
            <person name="Chen Y."/>
            <person name="Heitman J."/>
            <person name="Sun S."/>
            <person name="Springer D."/>
            <person name="Dromer F."/>
            <person name="Young S.K."/>
            <person name="Zeng Q."/>
            <person name="Gargeya S."/>
            <person name="Fitzgerald M."/>
            <person name="Abouelleil A."/>
            <person name="Alvarado L."/>
            <person name="Berlin A.M."/>
            <person name="Chapman S.B."/>
            <person name="Dewar J."/>
            <person name="Goldberg J."/>
            <person name="Griggs A."/>
            <person name="Gujja S."/>
            <person name="Hansen M."/>
            <person name="Howarth C."/>
            <person name="Imamovic A."/>
            <person name="Larimer J."/>
            <person name="McCowan C."/>
            <person name="Murphy C."/>
            <person name="Pearson M."/>
            <person name="Priest M."/>
            <person name="Roberts A."/>
            <person name="Saif S."/>
            <person name="Shea T."/>
            <person name="Sykes S."/>
            <person name="Wortman J."/>
            <person name="Nusbaum C."/>
            <person name="Birren B."/>
        </authorList>
    </citation>
    <scope>NUCLEOTIDE SEQUENCE [LARGE SCALE GENOMIC DNA]</scope>
    <source>
        <strain evidence="2">CBS 10737</strain>
    </source>
</reference>
<dbReference type="EMBL" id="CP144520">
    <property type="protein sequence ID" value="WWC68164.1"/>
    <property type="molecule type" value="Genomic_DNA"/>
</dbReference>
<protein>
    <submittedName>
        <fullName evidence="2">Uncharacterized protein</fullName>
    </submittedName>
</protein>
<proteinExistence type="predicted"/>
<feature type="compositionally biased region" description="Basic residues" evidence="1">
    <location>
        <begin position="478"/>
        <end position="492"/>
    </location>
</feature>
<reference evidence="2" key="3">
    <citation type="submission" date="2016-07" db="EMBL/GenBank/DDBJ databases">
        <title>Evolution of pathogenesis and genome organization in the Tremellales.</title>
        <authorList>
            <person name="Cuomo C."/>
            <person name="Litvintseva A."/>
            <person name="Heitman J."/>
            <person name="Chen Y."/>
            <person name="Sun S."/>
            <person name="Springer D."/>
            <person name="Dromer F."/>
            <person name="Young S."/>
            <person name="Zeng Q."/>
            <person name="Chapman S."/>
            <person name="Gujja S."/>
            <person name="Saif S."/>
            <person name="Birren B."/>
        </authorList>
    </citation>
    <scope>NUCLEOTIDE SEQUENCE</scope>
    <source>
        <strain evidence="2">CBS 10737</strain>
    </source>
</reference>
<dbReference type="Proteomes" id="UP000094020">
    <property type="component" value="Chromosome 2"/>
</dbReference>
<feature type="region of interest" description="Disordered" evidence="1">
    <location>
        <begin position="1"/>
        <end position="89"/>
    </location>
</feature>
<organism evidence="2">
    <name type="scientific">Kwoniella pini CBS 10737</name>
    <dbReference type="NCBI Taxonomy" id="1296096"/>
    <lineage>
        <taxon>Eukaryota</taxon>
        <taxon>Fungi</taxon>
        <taxon>Dikarya</taxon>
        <taxon>Basidiomycota</taxon>
        <taxon>Agaricomycotina</taxon>
        <taxon>Tremellomycetes</taxon>
        <taxon>Tremellales</taxon>
        <taxon>Cryptococcaceae</taxon>
        <taxon>Kwoniella</taxon>
    </lineage>
</organism>
<dbReference type="RefSeq" id="XP_019008265.1">
    <property type="nucleotide sequence ID" value="XM_019158519.1"/>
</dbReference>
<feature type="compositionally biased region" description="Polar residues" evidence="1">
    <location>
        <begin position="1"/>
        <end position="16"/>
    </location>
</feature>
<feature type="region of interest" description="Disordered" evidence="1">
    <location>
        <begin position="460"/>
        <end position="642"/>
    </location>
</feature>
<dbReference type="OrthoDB" id="20886at2759"/>
<dbReference type="AlphaFoldDB" id="A0A1B9HUV1"/>
<dbReference type="GeneID" id="30175189"/>
<evidence type="ECO:0000313" key="3">
    <source>
        <dbReference type="EMBL" id="WWC68164.1"/>
    </source>
</evidence>
<evidence type="ECO:0000256" key="1">
    <source>
        <dbReference type="SAM" id="MobiDB-lite"/>
    </source>
</evidence>
<feature type="compositionally biased region" description="Low complexity" evidence="1">
    <location>
        <begin position="531"/>
        <end position="545"/>
    </location>
</feature>
<dbReference type="KEGG" id="kpin:30175189"/>
<name>A0A1B9HUV1_9TREE</name>
<reference evidence="3" key="4">
    <citation type="submission" date="2024-02" db="EMBL/GenBank/DDBJ databases">
        <title>Comparative genomics of Cryptococcus and Kwoniella reveals pathogenesis evolution and contrasting modes of karyotype evolution via chromosome fusion or intercentromeric recombination.</title>
        <authorList>
            <person name="Coelho M.A."/>
            <person name="David-Palma M."/>
            <person name="Shea T."/>
            <person name="Bowers K."/>
            <person name="McGinley-Smith S."/>
            <person name="Mohammad A.W."/>
            <person name="Gnirke A."/>
            <person name="Yurkov A.M."/>
            <person name="Nowrousian M."/>
            <person name="Sun S."/>
            <person name="Cuomo C.A."/>
            <person name="Heitman J."/>
        </authorList>
    </citation>
    <scope>NUCLEOTIDE SEQUENCE</scope>
    <source>
        <strain evidence="3">CBS 10737</strain>
    </source>
</reference>
<feature type="compositionally biased region" description="Polar residues" evidence="1">
    <location>
        <begin position="506"/>
        <end position="522"/>
    </location>
</feature>
<reference evidence="3" key="2">
    <citation type="submission" date="2013-07" db="EMBL/GenBank/DDBJ databases">
        <authorList>
            <consortium name="The Broad Institute Genome Sequencing Platform"/>
            <person name="Cuomo C."/>
            <person name="Litvintseva A."/>
            <person name="Chen Y."/>
            <person name="Heitman J."/>
            <person name="Sun S."/>
            <person name="Springer D."/>
            <person name="Dromer F."/>
            <person name="Young S.K."/>
            <person name="Zeng Q."/>
            <person name="Gargeya S."/>
            <person name="Fitzgerald M."/>
            <person name="Abouelleil A."/>
            <person name="Alvarado L."/>
            <person name="Berlin A.M."/>
            <person name="Chapman S.B."/>
            <person name="Dewar J."/>
            <person name="Goldberg J."/>
            <person name="Griggs A."/>
            <person name="Gujja S."/>
            <person name="Hansen M."/>
            <person name="Howarth C."/>
            <person name="Imamovic A."/>
            <person name="Larimer J."/>
            <person name="McCowan C."/>
            <person name="Murphy C."/>
            <person name="Pearson M."/>
            <person name="Priest M."/>
            <person name="Roberts A."/>
            <person name="Saif S."/>
            <person name="Shea T."/>
            <person name="Sykes S."/>
            <person name="Wortman J."/>
            <person name="Nusbaum C."/>
            <person name="Birren B."/>
        </authorList>
    </citation>
    <scope>NUCLEOTIDE SEQUENCE</scope>
    <source>
        <strain evidence="3">CBS 10737</strain>
    </source>
</reference>
<feature type="region of interest" description="Disordered" evidence="1">
    <location>
        <begin position="125"/>
        <end position="277"/>
    </location>
</feature>